<dbReference type="OrthoDB" id="9804872at2"/>
<keyword evidence="1" id="KW-0472">Membrane</keyword>
<dbReference type="PANTHER" id="PTHR42736">
    <property type="entry name" value="PROTEIN-GLUTAMINE GAMMA-GLUTAMYLTRANSFERASE"/>
    <property type="match status" value="1"/>
</dbReference>
<dbReference type="InterPro" id="IPR052901">
    <property type="entry name" value="Bact_TGase-like"/>
</dbReference>
<gene>
    <name evidence="3" type="ORF">LY60_01776</name>
</gene>
<dbReference type="SUPFAM" id="SSF54001">
    <property type="entry name" value="Cysteine proteinases"/>
    <property type="match status" value="1"/>
</dbReference>
<feature type="transmembrane region" description="Helical" evidence="1">
    <location>
        <begin position="240"/>
        <end position="262"/>
    </location>
</feature>
<dbReference type="InterPro" id="IPR002931">
    <property type="entry name" value="Transglutaminase-like"/>
</dbReference>
<dbReference type="InterPro" id="IPR021878">
    <property type="entry name" value="TgpA_N"/>
</dbReference>
<feature type="transmembrane region" description="Helical" evidence="1">
    <location>
        <begin position="85"/>
        <end position="108"/>
    </location>
</feature>
<dbReference type="Pfam" id="PF01841">
    <property type="entry name" value="Transglut_core"/>
    <property type="match status" value="1"/>
</dbReference>
<proteinExistence type="predicted"/>
<feature type="transmembrane region" description="Helical" evidence="1">
    <location>
        <begin position="201"/>
        <end position="219"/>
    </location>
</feature>
<organism evidence="3 4">
    <name type="scientific">Sedimentibacter saalensis</name>
    <dbReference type="NCBI Taxonomy" id="130788"/>
    <lineage>
        <taxon>Bacteria</taxon>
        <taxon>Bacillati</taxon>
        <taxon>Bacillota</taxon>
        <taxon>Tissierellia</taxon>
        <taxon>Sedimentibacter</taxon>
    </lineage>
</organism>
<dbReference type="PANTHER" id="PTHR42736:SF1">
    <property type="entry name" value="PROTEIN-GLUTAMINE GAMMA-GLUTAMYLTRANSFERASE"/>
    <property type="match status" value="1"/>
</dbReference>
<reference evidence="3 4" key="1">
    <citation type="submission" date="2019-07" db="EMBL/GenBank/DDBJ databases">
        <title>Genomic Encyclopedia of Type Strains, Phase I: the one thousand microbial genomes (KMG-I) project.</title>
        <authorList>
            <person name="Kyrpides N."/>
        </authorList>
    </citation>
    <scope>NUCLEOTIDE SEQUENCE [LARGE SCALE GENOMIC DNA]</scope>
    <source>
        <strain evidence="3 4">DSM 13558</strain>
    </source>
</reference>
<sequence>MKRNITKSKHVIHLDNPALLESKTSLFMQFIFYFSFLILGVSGVYGCFYTTFSIPVMQNDFIFYAVVFCAVITFMFLIKPKRNIVLALLLSVSAYIFFIKRNIIYVVINNLTQGYFITYNSVASAYAQKAQYSLFTFPISVAGTNEIRVSITMFAVLTLFFFTLLLAWILVLRKNTILCFILTAPFLGISVFFGITPHYAAVGALYIFWAFLILNSSVLRSKNKFNKKKGIFYSGGKNTAIPQSLIFLPILISCLIFVTVLFPMNSYKRSDFVKDLRISILSVPKIPSPIQIPIQSILGYTGRVNLQLIGNITFTGKTVLRVKSSGPEGDYLKGFVGSIYTGHSWDCLPAKEYEKLDTILGQWRVQNFSSHFNKLLGRNAKTYDLTVQNMQRNSLRVYAPYGLLSGPEELPGIKFIHDGFLRSGNALFGLSEYNMKSTTLQIDAWKMSKSMINAFNKEQRPFIHAAMEYKDFVYSHYTQLPEALDERLSQYLHEHNLNIKNYTNPNAFANAVITHVKNENSYTLSPGMTPEGRDFVEYFLFENHKGYCVHFASATAALLRSAGVPARYVEGYAVSPDDFEGHDEWASIPDSRSHAWVEIYLSAVGWVPVEATPSADRGIINHDAAEAQSPSSINHLEDDITNDKFYKHERPQTNELPDDENNESISGEVQSSSANYIHNIISILTTLAMFVLFIAVILSSRKMQNALRKKKFTQNDSNKAAIAVYDYIVRLHAYARANKTADYKIPNNIYNIVLKARYSQHMITEHELENLLVYAENQSAEIQKTVSLFKRFVGKYIYVLF</sequence>
<feature type="domain" description="Transglutaminase-like" evidence="2">
    <location>
        <begin position="540"/>
        <end position="613"/>
    </location>
</feature>
<dbReference type="RefSeq" id="WP_145082447.1">
    <property type="nucleotide sequence ID" value="NZ_VLKH01000004.1"/>
</dbReference>
<dbReference type="SMART" id="SM00460">
    <property type="entry name" value="TGc"/>
    <property type="match status" value="1"/>
</dbReference>
<comment type="caution">
    <text evidence="3">The sequence shown here is derived from an EMBL/GenBank/DDBJ whole genome shotgun (WGS) entry which is preliminary data.</text>
</comment>
<keyword evidence="4" id="KW-1185">Reference proteome</keyword>
<feature type="transmembrane region" description="Helical" evidence="1">
    <location>
        <begin position="147"/>
        <end position="170"/>
    </location>
</feature>
<name>A0A562JCF5_9FIRM</name>
<dbReference type="Pfam" id="PF11992">
    <property type="entry name" value="TgpA_N"/>
    <property type="match status" value="1"/>
</dbReference>
<dbReference type="EMBL" id="VLKH01000004">
    <property type="protein sequence ID" value="TWH80514.1"/>
    <property type="molecule type" value="Genomic_DNA"/>
</dbReference>
<accession>A0A562JCF5</accession>
<dbReference type="Proteomes" id="UP000315343">
    <property type="component" value="Unassembled WGS sequence"/>
</dbReference>
<dbReference type="Gene3D" id="3.10.620.30">
    <property type="match status" value="1"/>
</dbReference>
<feature type="transmembrane region" description="Helical" evidence="1">
    <location>
        <begin position="177"/>
        <end position="195"/>
    </location>
</feature>
<feature type="transmembrane region" description="Helical" evidence="1">
    <location>
        <begin position="30"/>
        <end position="55"/>
    </location>
</feature>
<protein>
    <submittedName>
        <fullName evidence="3">Transglutaminase superfamily protein</fullName>
    </submittedName>
</protein>
<keyword evidence="1" id="KW-1133">Transmembrane helix</keyword>
<evidence type="ECO:0000313" key="3">
    <source>
        <dbReference type="EMBL" id="TWH80514.1"/>
    </source>
</evidence>
<dbReference type="InterPro" id="IPR038765">
    <property type="entry name" value="Papain-like_cys_pep_sf"/>
</dbReference>
<keyword evidence="1" id="KW-0812">Transmembrane</keyword>
<feature type="transmembrane region" description="Helical" evidence="1">
    <location>
        <begin position="676"/>
        <end position="700"/>
    </location>
</feature>
<feature type="transmembrane region" description="Helical" evidence="1">
    <location>
        <begin position="61"/>
        <end position="78"/>
    </location>
</feature>
<evidence type="ECO:0000313" key="4">
    <source>
        <dbReference type="Proteomes" id="UP000315343"/>
    </source>
</evidence>
<evidence type="ECO:0000259" key="2">
    <source>
        <dbReference type="SMART" id="SM00460"/>
    </source>
</evidence>
<evidence type="ECO:0000256" key="1">
    <source>
        <dbReference type="SAM" id="Phobius"/>
    </source>
</evidence>
<dbReference type="AlphaFoldDB" id="A0A562JCF5"/>